<evidence type="ECO:0000259" key="17">
    <source>
        <dbReference type="PROSITE" id="PS50011"/>
    </source>
</evidence>
<keyword evidence="20" id="KW-1185">Reference proteome</keyword>
<keyword evidence="11 14" id="KW-0862">Zinc</keyword>
<dbReference type="AlphaFoldDB" id="A0A9Q0RKX2"/>
<dbReference type="Proteomes" id="UP001142055">
    <property type="component" value="Chromosome 3"/>
</dbReference>
<evidence type="ECO:0000313" key="19">
    <source>
        <dbReference type="EMBL" id="KAJ6216761.1"/>
    </source>
</evidence>
<evidence type="ECO:0000256" key="14">
    <source>
        <dbReference type="PROSITE-ProRule" id="PRU00125"/>
    </source>
</evidence>
<dbReference type="PANTHER" id="PTHR46485:SF4">
    <property type="entry name" value="LIM DOMAIN KINASE 1"/>
    <property type="match status" value="1"/>
</dbReference>
<feature type="compositionally biased region" description="Low complexity" evidence="16">
    <location>
        <begin position="162"/>
        <end position="180"/>
    </location>
</feature>
<evidence type="ECO:0000313" key="20">
    <source>
        <dbReference type="Proteomes" id="UP001142055"/>
    </source>
</evidence>
<feature type="domain" description="LIM zinc-binding" evidence="18">
    <location>
        <begin position="1"/>
        <end position="54"/>
    </location>
</feature>
<feature type="compositionally biased region" description="Low complexity" evidence="16">
    <location>
        <begin position="416"/>
        <end position="439"/>
    </location>
</feature>
<feature type="region of interest" description="Disordered" evidence="16">
    <location>
        <begin position="162"/>
        <end position="184"/>
    </location>
</feature>
<dbReference type="Gene3D" id="2.30.42.10">
    <property type="match status" value="1"/>
</dbReference>
<feature type="compositionally biased region" description="Polar residues" evidence="16">
    <location>
        <begin position="557"/>
        <end position="571"/>
    </location>
</feature>
<evidence type="ECO:0000259" key="18">
    <source>
        <dbReference type="PROSITE" id="PS50023"/>
    </source>
</evidence>
<dbReference type="InterPro" id="IPR011009">
    <property type="entry name" value="Kinase-like_dom_sf"/>
</dbReference>
<dbReference type="GO" id="GO:0046872">
    <property type="term" value="F:metal ion binding"/>
    <property type="evidence" value="ECO:0007669"/>
    <property type="project" value="UniProtKB-KW"/>
</dbReference>
<feature type="compositionally biased region" description="Polar residues" evidence="16">
    <location>
        <begin position="460"/>
        <end position="472"/>
    </location>
</feature>
<sequence length="969" mass="108305">MSGPVMVIGGEIKFHPECFKCDHCSSIIGDDESYAYVDQCKLYCSQCFRLRVNTDDEDGMENERSAVRFQNKPPPSMDNGNNRQSSTNVIEMCPSSNGRQRRIRVAMREHCPQHSTSKRINVQLFNNDCEIDSRSCLQCKIQRAYYLTNNGTTTTIITNGLQSSQSSSTATTTSTLPSSANHSHNNGVHISEIDVNYDLDLFHIGDRILQLNGVAIKDKSPYEIKRLIDDSRDQVICLTVESHCQIGNNHLQSSLNRSCSQASSSATTITTTTTTMTMTMTTTTSSIATSNACSTISISNNNNHQSNDMKPTPSTIVNGSFGINNKLINNSIMNNVNTIKTAATTTTTSTAATSTTTTSGDDNDRKPLPRCYTIATVGNRNEGQCTQQPINIDSNGIKCATNLNSITNNSIRNVTTSSTTATTPISSTTKTISNSSNNPLVGLPPTGSTGTNTSDTNGTKYSSMTPSKSMDNSNRKSRSLEKRQRNRERSSSLSRLLESIRLTTDSSAAAENLSTECYAINGINGTININRQSSPFNNISNQMSHSQSSSYFTSPSRNGLQTKANNSLSRTKSFRVEPKSYRVFRANDLVKGDLLGKGFFGEVFEVTDKVTKEKMVLKELYHNEREAEANFVREVSILKSLNHKNVLQFIGILYRGKKLNLITEYITGGTLRQLIQDEERPICWTERINWSRDIASGVNYLHSMSLIHRDLNSQNCLVREDGTVVVADFGLSKITSVNREDCHVETIVDENGGTNGVQTQLQQQQKLNRRRDRRKRYTIVGNPFWMAPEMMHRNKYDERVDIYSFGIILLEIIGSVNADPDVLKRNRDFSVDRKYFLDNYVKKSCPEVFWRIAFLCTELNPDLRPPFHLLERWFQLITTSLQQQCQTINFQRQSTADSSIDLTLFSSTNNNNVVPETVAAATNIDTNYYTKQIPKDILDEVFNYNMTTNTNFPVNGRSNSPLLNESKLV</sequence>
<evidence type="ECO:0000256" key="3">
    <source>
        <dbReference type="ARBA" id="ARBA00012513"/>
    </source>
</evidence>
<dbReference type="GO" id="GO:0004674">
    <property type="term" value="F:protein serine/threonine kinase activity"/>
    <property type="evidence" value="ECO:0007669"/>
    <property type="project" value="UniProtKB-KW"/>
</dbReference>
<gene>
    <name evidence="19" type="ORF">RDWZM_007918</name>
</gene>
<dbReference type="GO" id="GO:0005737">
    <property type="term" value="C:cytoplasm"/>
    <property type="evidence" value="ECO:0007669"/>
    <property type="project" value="UniProtKB-SubCell"/>
</dbReference>
<evidence type="ECO:0000256" key="12">
    <source>
        <dbReference type="ARBA" id="ARBA00022840"/>
    </source>
</evidence>
<keyword evidence="13 14" id="KW-0440">LIM domain</keyword>
<proteinExistence type="inferred from homology"/>
<dbReference type="Gene3D" id="1.10.510.10">
    <property type="entry name" value="Transferase(Phosphotransferase) domain 1"/>
    <property type="match status" value="1"/>
</dbReference>
<dbReference type="SUPFAM" id="SSF56112">
    <property type="entry name" value="Protein kinase-like (PK-like)"/>
    <property type="match status" value="1"/>
</dbReference>
<dbReference type="InterPro" id="IPR001781">
    <property type="entry name" value="Znf_LIM"/>
</dbReference>
<reference evidence="19" key="1">
    <citation type="submission" date="2022-12" db="EMBL/GenBank/DDBJ databases">
        <title>Genome assemblies of Blomia tropicalis.</title>
        <authorList>
            <person name="Cui Y."/>
        </authorList>
    </citation>
    <scope>NUCLEOTIDE SEQUENCE</scope>
    <source>
        <tissue evidence="19">Adult mites</tissue>
    </source>
</reference>
<dbReference type="EC" id="2.7.11.1" evidence="3"/>
<dbReference type="PROSITE" id="PS00107">
    <property type="entry name" value="PROTEIN_KINASE_ATP"/>
    <property type="match status" value="1"/>
</dbReference>
<evidence type="ECO:0000256" key="8">
    <source>
        <dbReference type="ARBA" id="ARBA00022737"/>
    </source>
</evidence>
<feature type="binding site" evidence="15">
    <location>
        <position position="618"/>
    </location>
    <ligand>
        <name>ATP</name>
        <dbReference type="ChEBI" id="CHEBI:30616"/>
    </ligand>
</feature>
<evidence type="ECO:0000256" key="1">
    <source>
        <dbReference type="ARBA" id="ARBA00004496"/>
    </source>
</evidence>
<dbReference type="Pfam" id="PF00069">
    <property type="entry name" value="Pkinase"/>
    <property type="match status" value="1"/>
</dbReference>
<dbReference type="PANTHER" id="PTHR46485">
    <property type="entry name" value="LIM DOMAIN KINASE 1"/>
    <property type="match status" value="1"/>
</dbReference>
<keyword evidence="8" id="KW-0677">Repeat</keyword>
<name>A0A9Q0RKX2_BLOTA</name>
<keyword evidence="10" id="KW-0418">Kinase</keyword>
<dbReference type="GO" id="GO:0005634">
    <property type="term" value="C:nucleus"/>
    <property type="evidence" value="ECO:0007669"/>
    <property type="project" value="TreeGrafter"/>
</dbReference>
<feature type="compositionally biased region" description="Low complexity" evidence="16">
    <location>
        <begin position="547"/>
        <end position="556"/>
    </location>
</feature>
<feature type="region of interest" description="Disordered" evidence="16">
    <location>
        <begin position="547"/>
        <end position="571"/>
    </location>
</feature>
<feature type="region of interest" description="Disordered" evidence="16">
    <location>
        <begin position="59"/>
        <end position="93"/>
    </location>
</feature>
<evidence type="ECO:0000256" key="10">
    <source>
        <dbReference type="ARBA" id="ARBA00022777"/>
    </source>
</evidence>
<protein>
    <recommendedName>
        <fullName evidence="3">non-specific serine/threonine protein kinase</fullName>
        <ecNumber evidence="3">2.7.11.1</ecNumber>
    </recommendedName>
</protein>
<evidence type="ECO:0000256" key="7">
    <source>
        <dbReference type="ARBA" id="ARBA00022723"/>
    </source>
</evidence>
<keyword evidence="7 14" id="KW-0479">Metal-binding</keyword>
<feature type="compositionally biased region" description="Polar residues" evidence="16">
    <location>
        <begin position="78"/>
        <end position="93"/>
    </location>
</feature>
<dbReference type="FunFam" id="3.30.200.20:FF:000038">
    <property type="entry name" value="LIM domain kinase 2"/>
    <property type="match status" value="1"/>
</dbReference>
<feature type="region of interest" description="Disordered" evidence="16">
    <location>
        <begin position="345"/>
        <end position="367"/>
    </location>
</feature>
<evidence type="ECO:0000256" key="15">
    <source>
        <dbReference type="PROSITE-ProRule" id="PRU10141"/>
    </source>
</evidence>
<feature type="compositionally biased region" description="Basic and acidic residues" evidence="16">
    <location>
        <begin position="478"/>
        <end position="490"/>
    </location>
</feature>
<dbReference type="EMBL" id="JAPWDV010000003">
    <property type="protein sequence ID" value="KAJ6216761.1"/>
    <property type="molecule type" value="Genomic_DNA"/>
</dbReference>
<accession>A0A9Q0RKX2</accession>
<keyword evidence="4" id="KW-0963">Cytoplasm</keyword>
<feature type="domain" description="Protein kinase" evidence="17">
    <location>
        <begin position="589"/>
        <end position="874"/>
    </location>
</feature>
<comment type="caution">
    <text evidence="19">The sequence shown here is derived from an EMBL/GenBank/DDBJ whole genome shotgun (WGS) entry which is preliminary data.</text>
</comment>
<feature type="compositionally biased region" description="Low complexity" evidence="16">
    <location>
        <begin position="446"/>
        <end position="459"/>
    </location>
</feature>
<dbReference type="InterPro" id="IPR036034">
    <property type="entry name" value="PDZ_sf"/>
</dbReference>
<evidence type="ECO:0000256" key="6">
    <source>
        <dbReference type="ARBA" id="ARBA00022679"/>
    </source>
</evidence>
<comment type="similarity">
    <text evidence="2">Belongs to the protein kinase superfamily. TKL Ser/Thr protein kinase family.</text>
</comment>
<evidence type="ECO:0000256" key="16">
    <source>
        <dbReference type="SAM" id="MobiDB-lite"/>
    </source>
</evidence>
<dbReference type="OMA" id="FWRIAFL"/>
<evidence type="ECO:0000256" key="13">
    <source>
        <dbReference type="ARBA" id="ARBA00023038"/>
    </source>
</evidence>
<evidence type="ECO:0000256" key="9">
    <source>
        <dbReference type="ARBA" id="ARBA00022741"/>
    </source>
</evidence>
<dbReference type="InterPro" id="IPR017441">
    <property type="entry name" value="Protein_kinase_ATP_BS"/>
</dbReference>
<keyword evidence="6" id="KW-0808">Transferase</keyword>
<dbReference type="Gene3D" id="2.10.110.10">
    <property type="entry name" value="Cysteine Rich Protein"/>
    <property type="match status" value="1"/>
</dbReference>
<evidence type="ECO:0000256" key="2">
    <source>
        <dbReference type="ARBA" id="ARBA00005843"/>
    </source>
</evidence>
<dbReference type="SUPFAM" id="SSF50156">
    <property type="entry name" value="PDZ domain-like"/>
    <property type="match status" value="1"/>
</dbReference>
<dbReference type="PROSITE" id="PS50011">
    <property type="entry name" value="PROTEIN_KINASE_DOM"/>
    <property type="match status" value="1"/>
</dbReference>
<feature type="compositionally biased region" description="Low complexity" evidence="16">
    <location>
        <begin position="345"/>
        <end position="359"/>
    </location>
</feature>
<feature type="region of interest" description="Disordered" evidence="16">
    <location>
        <begin position="416"/>
        <end position="493"/>
    </location>
</feature>
<dbReference type="GO" id="GO:0005524">
    <property type="term" value="F:ATP binding"/>
    <property type="evidence" value="ECO:0007669"/>
    <property type="project" value="UniProtKB-UniRule"/>
</dbReference>
<keyword evidence="9 15" id="KW-0547">Nucleotide-binding</keyword>
<keyword evidence="5" id="KW-0723">Serine/threonine-protein kinase</keyword>
<evidence type="ECO:0000256" key="5">
    <source>
        <dbReference type="ARBA" id="ARBA00022527"/>
    </source>
</evidence>
<comment type="subcellular location">
    <subcellularLocation>
        <location evidence="1">Cytoplasm</location>
    </subcellularLocation>
</comment>
<organism evidence="19 20">
    <name type="scientific">Blomia tropicalis</name>
    <name type="common">Mite</name>
    <dbReference type="NCBI Taxonomy" id="40697"/>
    <lineage>
        <taxon>Eukaryota</taxon>
        <taxon>Metazoa</taxon>
        <taxon>Ecdysozoa</taxon>
        <taxon>Arthropoda</taxon>
        <taxon>Chelicerata</taxon>
        <taxon>Arachnida</taxon>
        <taxon>Acari</taxon>
        <taxon>Acariformes</taxon>
        <taxon>Sarcoptiformes</taxon>
        <taxon>Astigmata</taxon>
        <taxon>Glycyphagoidea</taxon>
        <taxon>Echimyopodidae</taxon>
        <taxon>Blomia</taxon>
    </lineage>
</organism>
<evidence type="ECO:0000256" key="11">
    <source>
        <dbReference type="ARBA" id="ARBA00022833"/>
    </source>
</evidence>
<keyword evidence="12 15" id="KW-0067">ATP-binding</keyword>
<dbReference type="InterPro" id="IPR000719">
    <property type="entry name" value="Prot_kinase_dom"/>
</dbReference>
<dbReference type="Pfam" id="PF00412">
    <property type="entry name" value="LIM"/>
    <property type="match status" value="1"/>
</dbReference>
<dbReference type="SUPFAM" id="SSF57716">
    <property type="entry name" value="Glucocorticoid receptor-like (DNA-binding domain)"/>
    <property type="match status" value="1"/>
</dbReference>
<evidence type="ECO:0000256" key="4">
    <source>
        <dbReference type="ARBA" id="ARBA00022490"/>
    </source>
</evidence>
<dbReference type="PROSITE" id="PS50023">
    <property type="entry name" value="LIM_DOMAIN_2"/>
    <property type="match status" value="1"/>
</dbReference>
<dbReference type="Gene3D" id="3.30.200.20">
    <property type="entry name" value="Phosphorylase Kinase, domain 1"/>
    <property type="match status" value="1"/>
</dbReference>
<dbReference type="InterPro" id="IPR050940">
    <property type="entry name" value="Actin_reg-Ser/Thr_kinase"/>
</dbReference>
<dbReference type="GO" id="GO:0030036">
    <property type="term" value="P:actin cytoskeleton organization"/>
    <property type="evidence" value="ECO:0007669"/>
    <property type="project" value="TreeGrafter"/>
</dbReference>